<evidence type="ECO:0000313" key="5">
    <source>
        <dbReference type="EMBL" id="KAF7341152.1"/>
    </source>
</evidence>
<dbReference type="InterPro" id="IPR012334">
    <property type="entry name" value="Pectin_lyas_fold"/>
</dbReference>
<keyword evidence="6" id="KW-1185">Reference proteome</keyword>
<dbReference type="EMBL" id="JACAZI010000018">
    <property type="protein sequence ID" value="KAF7341152.1"/>
    <property type="molecule type" value="Genomic_DNA"/>
</dbReference>
<name>A0A8H6XIK3_9AGAR</name>
<dbReference type="Pfam" id="PF00544">
    <property type="entry name" value="Pectate_lyase_4"/>
    <property type="match status" value="1"/>
</dbReference>
<evidence type="ECO:0000259" key="4">
    <source>
        <dbReference type="SMART" id="SM00656"/>
    </source>
</evidence>
<dbReference type="GO" id="GO:0005576">
    <property type="term" value="C:extracellular region"/>
    <property type="evidence" value="ECO:0007669"/>
    <property type="project" value="UniProtKB-SubCell"/>
</dbReference>
<dbReference type="AlphaFoldDB" id="A0A8H6XIK3"/>
<keyword evidence="3" id="KW-0964">Secreted</keyword>
<dbReference type="OrthoDB" id="1637350at2759"/>
<dbReference type="InterPro" id="IPR045032">
    <property type="entry name" value="PEL"/>
</dbReference>
<protein>
    <recommendedName>
        <fullName evidence="4">Pectate lyase domain-containing protein</fullName>
    </recommendedName>
</protein>
<accession>A0A8H6XIK3</accession>
<evidence type="ECO:0000256" key="3">
    <source>
        <dbReference type="RuleBase" id="RU361173"/>
    </source>
</evidence>
<proteinExistence type="inferred from homology"/>
<dbReference type="SMART" id="SM00656">
    <property type="entry name" value="Amb_all"/>
    <property type="match status" value="1"/>
</dbReference>
<comment type="subcellular location">
    <subcellularLocation>
        <location evidence="3">Secreted</location>
    </subcellularLocation>
</comment>
<dbReference type="Gene3D" id="2.160.20.10">
    <property type="entry name" value="Single-stranded right-handed beta-helix, Pectin lyase-like"/>
    <property type="match status" value="1"/>
</dbReference>
<evidence type="ECO:0000256" key="1">
    <source>
        <dbReference type="ARBA" id="ARBA00010980"/>
    </source>
</evidence>
<evidence type="ECO:0000256" key="2">
    <source>
        <dbReference type="ARBA" id="ARBA00023239"/>
    </source>
</evidence>
<comment type="similarity">
    <text evidence="1 3">Belongs to the polysaccharide lyase 1 family.</text>
</comment>
<dbReference type="GO" id="GO:0000272">
    <property type="term" value="P:polysaccharide catabolic process"/>
    <property type="evidence" value="ECO:0007669"/>
    <property type="project" value="UniProtKB-KW"/>
</dbReference>
<dbReference type="InterPro" id="IPR002022">
    <property type="entry name" value="Pec_lyase"/>
</dbReference>
<dbReference type="GO" id="GO:0030570">
    <property type="term" value="F:pectate lyase activity"/>
    <property type="evidence" value="ECO:0007669"/>
    <property type="project" value="InterPro"/>
</dbReference>
<organism evidence="5 6">
    <name type="scientific">Mycena venus</name>
    <dbReference type="NCBI Taxonomy" id="2733690"/>
    <lineage>
        <taxon>Eukaryota</taxon>
        <taxon>Fungi</taxon>
        <taxon>Dikarya</taxon>
        <taxon>Basidiomycota</taxon>
        <taxon>Agaricomycotina</taxon>
        <taxon>Agaricomycetes</taxon>
        <taxon>Agaricomycetidae</taxon>
        <taxon>Agaricales</taxon>
        <taxon>Marasmiineae</taxon>
        <taxon>Mycenaceae</taxon>
        <taxon>Mycena</taxon>
    </lineage>
</organism>
<dbReference type="Proteomes" id="UP000620124">
    <property type="component" value="Unassembled WGS sequence"/>
</dbReference>
<dbReference type="InterPro" id="IPR011050">
    <property type="entry name" value="Pectin_lyase_fold/virulence"/>
</dbReference>
<dbReference type="PANTHER" id="PTHR31683">
    <property type="entry name" value="PECTATE LYASE 18-RELATED"/>
    <property type="match status" value="1"/>
</dbReference>
<evidence type="ECO:0000313" key="6">
    <source>
        <dbReference type="Proteomes" id="UP000620124"/>
    </source>
</evidence>
<comment type="caution">
    <text evidence="5">The sequence shown here is derived from an EMBL/GenBank/DDBJ whole genome shotgun (WGS) entry which is preliminary data.</text>
</comment>
<dbReference type="SUPFAM" id="SSF51126">
    <property type="entry name" value="Pectin lyase-like"/>
    <property type="match status" value="1"/>
</dbReference>
<gene>
    <name evidence="5" type="ORF">MVEN_01850000</name>
</gene>
<feature type="domain" description="Pectate lyase" evidence="4">
    <location>
        <begin position="114"/>
        <end position="324"/>
    </location>
</feature>
<keyword evidence="2 3" id="KW-0456">Lyase</keyword>
<keyword evidence="3" id="KW-0624">Polysaccharide degradation</keyword>
<keyword evidence="3" id="KW-0119">Carbohydrate metabolism</keyword>
<sequence>MRERVPRAFHMTDVQNVGPRRFSGPRLPAARGWSILHIGYQYYYWVRKGSSSIRSNGCEISYPFLGPATPMRSAIFAIALTALSVSASLVKRATVNDIATLGYATLNGGTTGGSGGPSTTVSTLDALTTAVAGNAKKIVLISGTITGDAVVLIGSNTTVIGKTGSSLVGVGLRVLNETNVIIRNVKISKVLAPGDAIGVQSSHQVWVDHADLSSDRDHDKDFYDGLLDITHGVTGITVTNSKLYTHWKASLIGHSDSNGAEDVAITVTMALNWWFNLNSRTPSFRFGHGHIFNSVYDSNDDGINTRDGAQLLIENNVWSNATKAIKTDDGGFAVAIGNDFGGATNTAPVGNFTVPPYPRTLLATADVRASVVATAGQTLAF</sequence>
<dbReference type="PANTHER" id="PTHR31683:SF18">
    <property type="entry name" value="PECTATE LYASE 21-RELATED"/>
    <property type="match status" value="1"/>
</dbReference>
<reference evidence="5" key="1">
    <citation type="submission" date="2020-05" db="EMBL/GenBank/DDBJ databases">
        <title>Mycena genomes resolve the evolution of fungal bioluminescence.</title>
        <authorList>
            <person name="Tsai I.J."/>
        </authorList>
    </citation>
    <scope>NUCLEOTIDE SEQUENCE</scope>
    <source>
        <strain evidence="5">CCC161011</strain>
    </source>
</reference>